<dbReference type="PANTHER" id="PTHR48090:SF7">
    <property type="entry name" value="RFBJ PROTEIN"/>
    <property type="match status" value="1"/>
</dbReference>
<dbReference type="CDD" id="cd04179">
    <property type="entry name" value="DPM_DPG-synthase_like"/>
    <property type="match status" value="1"/>
</dbReference>
<keyword evidence="4" id="KW-1185">Reference proteome</keyword>
<dbReference type="AlphaFoldDB" id="A0A2N5JAH1"/>
<evidence type="ECO:0000313" key="3">
    <source>
        <dbReference type="EMBL" id="PLS31199.1"/>
    </source>
</evidence>
<keyword evidence="3" id="KW-0808">Transferase</keyword>
<dbReference type="PANTHER" id="PTHR48090">
    <property type="entry name" value="UNDECAPRENYL-PHOSPHATE 4-DEOXY-4-FORMAMIDO-L-ARABINOSE TRANSFERASE-RELATED"/>
    <property type="match status" value="1"/>
</dbReference>
<comment type="caution">
    <text evidence="3">The sequence shown here is derived from an EMBL/GenBank/DDBJ whole genome shotgun (WGS) entry which is preliminary data.</text>
</comment>
<name>A0A2N5JAH1_9BIFI</name>
<evidence type="ECO:0000259" key="2">
    <source>
        <dbReference type="Pfam" id="PF00535"/>
    </source>
</evidence>
<reference evidence="3 4" key="1">
    <citation type="submission" date="2017-07" db="EMBL/GenBank/DDBJ databases">
        <title>Bifidobacterium novel species.</title>
        <authorList>
            <person name="Lugli G.A."/>
            <person name="Milani C."/>
            <person name="Duranti S."/>
            <person name="Mangifesta M."/>
        </authorList>
    </citation>
    <scope>NUCLEOTIDE SEQUENCE [LARGE SCALE GENOMIC DNA]</scope>
    <source>
        <strain evidence="4">Uis1B</strain>
    </source>
</reference>
<dbReference type="InterPro" id="IPR001173">
    <property type="entry name" value="Glyco_trans_2-like"/>
</dbReference>
<organism evidence="3 4">
    <name type="scientific">Bifidobacterium margollesii</name>
    <dbReference type="NCBI Taxonomy" id="2020964"/>
    <lineage>
        <taxon>Bacteria</taxon>
        <taxon>Bacillati</taxon>
        <taxon>Actinomycetota</taxon>
        <taxon>Actinomycetes</taxon>
        <taxon>Bifidobacteriales</taxon>
        <taxon>Bifidobacteriaceae</taxon>
        <taxon>Bifidobacterium</taxon>
    </lineage>
</organism>
<feature type="domain" description="Glycosyltransferase 2-like" evidence="2">
    <location>
        <begin position="8"/>
        <end position="166"/>
    </location>
</feature>
<dbReference type="Gene3D" id="3.90.550.10">
    <property type="entry name" value="Spore Coat Polysaccharide Biosynthesis Protein SpsA, Chain A"/>
    <property type="match status" value="1"/>
</dbReference>
<gene>
    <name evidence="3" type="ORF">Uis1B_0943</name>
</gene>
<accession>A0A2N5JAH1</accession>
<proteinExistence type="inferred from homology"/>
<evidence type="ECO:0000313" key="4">
    <source>
        <dbReference type="Proteomes" id="UP000235050"/>
    </source>
</evidence>
<evidence type="ECO:0000256" key="1">
    <source>
        <dbReference type="ARBA" id="ARBA00006739"/>
    </source>
</evidence>
<dbReference type="Pfam" id="PF00535">
    <property type="entry name" value="Glycos_transf_2"/>
    <property type="match status" value="1"/>
</dbReference>
<comment type="similarity">
    <text evidence="1">Belongs to the glycosyltransferase 2 family.</text>
</comment>
<dbReference type="InterPro" id="IPR050256">
    <property type="entry name" value="Glycosyltransferase_2"/>
</dbReference>
<dbReference type="EMBL" id="NMWU01000015">
    <property type="protein sequence ID" value="PLS31199.1"/>
    <property type="molecule type" value="Genomic_DNA"/>
</dbReference>
<dbReference type="InterPro" id="IPR029044">
    <property type="entry name" value="Nucleotide-diphossugar_trans"/>
</dbReference>
<dbReference type="GO" id="GO:0016740">
    <property type="term" value="F:transferase activity"/>
    <property type="evidence" value="ECO:0007669"/>
    <property type="project" value="UniProtKB-KW"/>
</dbReference>
<dbReference type="Proteomes" id="UP000235050">
    <property type="component" value="Unassembled WGS sequence"/>
</dbReference>
<protein>
    <submittedName>
        <fullName evidence="3">Glycosyl transferase family protein</fullName>
    </submittedName>
</protein>
<dbReference type="SUPFAM" id="SSF53448">
    <property type="entry name" value="Nucleotide-diphospho-sugar transferases"/>
    <property type="match status" value="1"/>
</dbReference>
<sequence length="231" mass="26592">MLGEYRVSLIMPCRNESAHLAGLIDEVPDFYDEIILISNASTDDTYEVAKDLERRYPKLRVLKDDRTINGIGYGFAHMTGMTAARGDLLVCSDCDGTYPIGDTPRIIEEMRRRGLEFASCTRYPAKDIPLKLQMGVRTLNLEIALLYGLRIRDSLSGMWVFHRSVVPKLHLTEGDWNLSPQIKLNAHRYLGDRFGEVSIKQRARHGDTKQRYFETGMRHLLWIARNRFVQD</sequence>